<dbReference type="EMBL" id="BOPG01000056">
    <property type="protein sequence ID" value="GIJ60495.1"/>
    <property type="molecule type" value="Genomic_DNA"/>
</dbReference>
<dbReference type="InterPro" id="IPR036938">
    <property type="entry name" value="PAP2/HPO_sf"/>
</dbReference>
<keyword evidence="3" id="KW-0808">Transferase</keyword>
<feature type="transmembrane region" description="Helical" evidence="8">
    <location>
        <begin position="501"/>
        <end position="524"/>
    </location>
</feature>
<gene>
    <name evidence="10" type="ORF">Vau01_080110</name>
</gene>
<evidence type="ECO:0000256" key="6">
    <source>
        <dbReference type="ARBA" id="ARBA00023136"/>
    </source>
</evidence>
<evidence type="ECO:0000259" key="9">
    <source>
        <dbReference type="Pfam" id="PF01569"/>
    </source>
</evidence>
<dbReference type="Proteomes" id="UP000612585">
    <property type="component" value="Unassembled WGS sequence"/>
</dbReference>
<feature type="transmembrane region" description="Helical" evidence="8">
    <location>
        <begin position="20"/>
        <end position="42"/>
    </location>
</feature>
<feature type="domain" description="Phosphatidic acid phosphatase type 2/haloperoxidase" evidence="9">
    <location>
        <begin position="133"/>
        <end position="208"/>
    </location>
</feature>
<comment type="similarity">
    <text evidence="7">Belongs to the glycosyltransferase 87 family.</text>
</comment>
<feature type="transmembrane region" description="Helical" evidence="8">
    <location>
        <begin position="380"/>
        <end position="401"/>
    </location>
</feature>
<sequence length="608" mass="64369">MDSREVRGPVTLANVSRSQLLRPAAVGLAIAWAAGLTAVVAARNGAPLDADIAVRDLVAAQDRGDGVRVALALTQLGAGPVLYPVLLVLCVVTAVRRSAREILPVLALAAGQVLELVLFATLRRPGPEYILEVTFSSGRSAAAVLGWGLVVRQGYRLLSRSPKPGVIWATALAVGAVVAGTRVYLGMHWLSDAVAGLIAGSVLLATALAALSSVDRLPAPTWRMPAWLKASPWAWTIPAAAAALPIGLLLASPPDQRLKDFLVYHGAGAEAGNGMNLYDFRTVFDMPFTYPPFAALVMEPLSRMPLGLAQALWTLATLAAVVALAPVALRPVVDRIGMPLTVTAILLTSPVRSHLRFGQVGVFLVLLVALDLVQRKGFKGWGLGLAIAVKLTPAVYLPWLFVSRKGKRLGGTLAWVVGSTVLGLVLLWPSAGDYMFRASRDTTRFGANDIPGNQSVRGMLLRALDPHTAETAWLVLAVLLVAVGTYQAWRCERAGNRLAAVGVLAALSVAVSPISWVHHLVWLVLPISALAAAHRWKLVAAWFAVLVVSFPSLGHGLGWGLLTNVQGLTAVAAVFLLPYLTRADGRYDASCSPRPEPRPCTTRPASDS</sequence>
<dbReference type="GO" id="GO:0016758">
    <property type="term" value="F:hexosyltransferase activity"/>
    <property type="evidence" value="ECO:0007669"/>
    <property type="project" value="InterPro"/>
</dbReference>
<organism evidence="10 11">
    <name type="scientific">Virgisporangium aurantiacum</name>
    <dbReference type="NCBI Taxonomy" id="175570"/>
    <lineage>
        <taxon>Bacteria</taxon>
        <taxon>Bacillati</taxon>
        <taxon>Actinomycetota</taxon>
        <taxon>Actinomycetes</taxon>
        <taxon>Micromonosporales</taxon>
        <taxon>Micromonosporaceae</taxon>
        <taxon>Virgisporangium</taxon>
    </lineage>
</organism>
<evidence type="ECO:0000256" key="7">
    <source>
        <dbReference type="ARBA" id="ARBA00024033"/>
    </source>
</evidence>
<dbReference type="AlphaFoldDB" id="A0A8J3ZEU7"/>
<feature type="transmembrane region" description="Helical" evidence="8">
    <location>
        <begin position="165"/>
        <end position="185"/>
    </location>
</feature>
<dbReference type="Pfam" id="PF09594">
    <property type="entry name" value="GT87"/>
    <property type="match status" value="1"/>
</dbReference>
<feature type="transmembrane region" description="Helical" evidence="8">
    <location>
        <begin position="232"/>
        <end position="251"/>
    </location>
</feature>
<evidence type="ECO:0000256" key="8">
    <source>
        <dbReference type="SAM" id="Phobius"/>
    </source>
</evidence>
<dbReference type="InterPro" id="IPR018584">
    <property type="entry name" value="GT87"/>
</dbReference>
<protein>
    <recommendedName>
        <fullName evidence="9">Phosphatidic acid phosphatase type 2/haloperoxidase domain-containing protein</fullName>
    </recommendedName>
</protein>
<keyword evidence="4 8" id="KW-0812">Transmembrane</keyword>
<evidence type="ECO:0000256" key="4">
    <source>
        <dbReference type="ARBA" id="ARBA00022692"/>
    </source>
</evidence>
<dbReference type="InterPro" id="IPR000326">
    <property type="entry name" value="PAP2/HPO"/>
</dbReference>
<evidence type="ECO:0000256" key="2">
    <source>
        <dbReference type="ARBA" id="ARBA00022475"/>
    </source>
</evidence>
<evidence type="ECO:0000313" key="11">
    <source>
        <dbReference type="Proteomes" id="UP000612585"/>
    </source>
</evidence>
<dbReference type="Pfam" id="PF01569">
    <property type="entry name" value="PAP2"/>
    <property type="match status" value="1"/>
</dbReference>
<feature type="transmembrane region" description="Helical" evidence="8">
    <location>
        <begin position="353"/>
        <end position="373"/>
    </location>
</feature>
<dbReference type="GO" id="GO:0005886">
    <property type="term" value="C:plasma membrane"/>
    <property type="evidence" value="ECO:0007669"/>
    <property type="project" value="UniProtKB-SubCell"/>
</dbReference>
<evidence type="ECO:0000256" key="1">
    <source>
        <dbReference type="ARBA" id="ARBA00004651"/>
    </source>
</evidence>
<keyword evidence="6 8" id="KW-0472">Membrane</keyword>
<feature type="transmembrane region" description="Helical" evidence="8">
    <location>
        <begin position="102"/>
        <end position="122"/>
    </location>
</feature>
<keyword evidence="11" id="KW-1185">Reference proteome</keyword>
<name>A0A8J3ZEU7_9ACTN</name>
<proteinExistence type="inferred from homology"/>
<dbReference type="Gene3D" id="1.20.144.10">
    <property type="entry name" value="Phosphatidic acid phosphatase type 2/haloperoxidase"/>
    <property type="match status" value="1"/>
</dbReference>
<feature type="transmembrane region" description="Helical" evidence="8">
    <location>
        <begin position="311"/>
        <end position="333"/>
    </location>
</feature>
<dbReference type="SUPFAM" id="SSF48317">
    <property type="entry name" value="Acid phosphatase/Vanadium-dependent haloperoxidase"/>
    <property type="match status" value="1"/>
</dbReference>
<accession>A0A8J3ZEU7</accession>
<feature type="transmembrane region" description="Helical" evidence="8">
    <location>
        <begin position="192"/>
        <end position="212"/>
    </location>
</feature>
<evidence type="ECO:0000256" key="3">
    <source>
        <dbReference type="ARBA" id="ARBA00022679"/>
    </source>
</evidence>
<evidence type="ECO:0000256" key="5">
    <source>
        <dbReference type="ARBA" id="ARBA00022989"/>
    </source>
</evidence>
<evidence type="ECO:0000313" key="10">
    <source>
        <dbReference type="EMBL" id="GIJ60495.1"/>
    </source>
</evidence>
<feature type="transmembrane region" description="Helical" evidence="8">
    <location>
        <begin position="471"/>
        <end position="489"/>
    </location>
</feature>
<keyword evidence="2" id="KW-1003">Cell membrane</keyword>
<feature type="transmembrane region" description="Helical" evidence="8">
    <location>
        <begin position="536"/>
        <end position="553"/>
    </location>
</feature>
<feature type="transmembrane region" description="Helical" evidence="8">
    <location>
        <begin position="413"/>
        <end position="431"/>
    </location>
</feature>
<comment type="caution">
    <text evidence="10">The sequence shown here is derived from an EMBL/GenBank/DDBJ whole genome shotgun (WGS) entry which is preliminary data.</text>
</comment>
<feature type="transmembrane region" description="Helical" evidence="8">
    <location>
        <begin position="76"/>
        <end position="95"/>
    </location>
</feature>
<keyword evidence="5 8" id="KW-1133">Transmembrane helix</keyword>
<comment type="subcellular location">
    <subcellularLocation>
        <location evidence="1">Cell membrane</location>
        <topology evidence="1">Multi-pass membrane protein</topology>
    </subcellularLocation>
</comment>
<reference evidence="10" key="1">
    <citation type="submission" date="2021-01" db="EMBL/GenBank/DDBJ databases">
        <title>Whole genome shotgun sequence of Virgisporangium aurantiacum NBRC 16421.</title>
        <authorList>
            <person name="Komaki H."/>
            <person name="Tamura T."/>
        </authorList>
    </citation>
    <scope>NUCLEOTIDE SEQUENCE</scope>
    <source>
        <strain evidence="10">NBRC 16421</strain>
    </source>
</reference>